<name>A0A514DB22_9VIRU</name>
<accession>A0A514DB22</accession>
<dbReference type="EMBL" id="MN035802">
    <property type="protein sequence ID" value="QDH90812.1"/>
    <property type="molecule type" value="Genomic_RNA"/>
</dbReference>
<proteinExistence type="predicted"/>
<reference evidence="1" key="1">
    <citation type="submission" date="2019-05" db="EMBL/GenBank/DDBJ databases">
        <title>Metatranscriptomic reconstruction reveals RNA viruses with the potential to shape carbon cycling in soil.</title>
        <authorList>
            <person name="Starr E.P."/>
            <person name="Nuccio E."/>
            <person name="Pett-Ridge J."/>
            <person name="Banfield J.F."/>
            <person name="Firestone M.K."/>
        </authorList>
    </citation>
    <scope>NUCLEOTIDE SEQUENCE</scope>
    <source>
        <strain evidence="1">H4_Rhizo_43_scaffold_325</strain>
    </source>
</reference>
<organism evidence="1">
    <name type="scientific">Leviviridae sp</name>
    <dbReference type="NCBI Taxonomy" id="2027243"/>
    <lineage>
        <taxon>Viruses</taxon>
        <taxon>Riboviria</taxon>
        <taxon>Orthornavirae</taxon>
        <taxon>Lenarviricota</taxon>
        <taxon>Leviviricetes</taxon>
        <taxon>Norzivirales</taxon>
        <taxon>Fiersviridae</taxon>
    </lineage>
</organism>
<sequence length="463" mass="52993">MTINTTRGRVRTRNAGLKFDAGTTFQLGYFEYANNLPGGGHDWLNAYRRDEFYNYRNVGSYLSGKMQTTYDEIHKGPPYHEGGPFRSVTLEQLPPTTEGIYGYGTYYNQAGTGRYVGGFHCPQESYWDAVPGIYKPENFTINSPFVPDISSLGHKAWHAAKPKLENAGLYVFLRESKDIPEMLEQTARGFHLVWQALGGNADRPHMYIKHVAEQFLNEQFGWAPFLNDVHSFVSTYDRYADIIDRLSKENGKWTRRRVPMGTTSDTYVNLRGSGLGLPCFGNHGFGDAFGDSYFRTTPSWTVEDHYSTVSTAVGKFYFYRPEFDRANSGYNSQISAIRRWLKVYGLEINPSNLYKATPWTWALDWVSTLGAQIEEFSDMLADSMAAEYLYVMHQQIWERVFTVTLPFWDGMKTLTWRRLVDVKQRESASSPFDFGLTWDQLTPRQLAIAGALGISRTRFPHGR</sequence>
<evidence type="ECO:0000313" key="1">
    <source>
        <dbReference type="EMBL" id="QDH90812.1"/>
    </source>
</evidence>
<evidence type="ECO:0008006" key="2">
    <source>
        <dbReference type="Google" id="ProtNLM"/>
    </source>
</evidence>
<gene>
    <name evidence="1" type="ORF">H4Rhizo43325_000004</name>
</gene>
<protein>
    <recommendedName>
        <fullName evidence="2">Maturation</fullName>
    </recommendedName>
</protein>